<organism evidence="14">
    <name type="scientific">hydrothermal vent metagenome</name>
    <dbReference type="NCBI Taxonomy" id="652676"/>
    <lineage>
        <taxon>unclassified sequences</taxon>
        <taxon>metagenomes</taxon>
        <taxon>ecological metagenomes</taxon>
    </lineage>
</organism>
<feature type="domain" description="HAMP" evidence="13">
    <location>
        <begin position="191"/>
        <end position="242"/>
    </location>
</feature>
<dbReference type="PROSITE" id="PS50885">
    <property type="entry name" value="HAMP"/>
    <property type="match status" value="1"/>
</dbReference>
<dbReference type="SUPFAM" id="SSF47384">
    <property type="entry name" value="Homodimeric domain of signal transducing histidine kinase"/>
    <property type="match status" value="1"/>
</dbReference>
<feature type="domain" description="Histidine kinase" evidence="12">
    <location>
        <begin position="250"/>
        <end position="455"/>
    </location>
</feature>
<evidence type="ECO:0000256" key="7">
    <source>
        <dbReference type="ARBA" id="ARBA00022777"/>
    </source>
</evidence>
<dbReference type="AlphaFoldDB" id="A0A3B0TUQ2"/>
<dbReference type="EMBL" id="UOEM01000112">
    <property type="protein sequence ID" value="VAW18162.1"/>
    <property type="molecule type" value="Genomic_DNA"/>
</dbReference>
<dbReference type="PANTHER" id="PTHR45436:SF5">
    <property type="entry name" value="SENSOR HISTIDINE KINASE TRCS"/>
    <property type="match status" value="1"/>
</dbReference>
<dbReference type="Pfam" id="PF02518">
    <property type="entry name" value="HATPase_c"/>
    <property type="match status" value="1"/>
</dbReference>
<dbReference type="Gene3D" id="1.10.287.130">
    <property type="match status" value="1"/>
</dbReference>
<dbReference type="EC" id="2.7.13.3" evidence="3"/>
<sequence>MRLSSLTARLLLSAGAWSVLVLALTGLLLSSLFRSAVERSFDDRLDVFVKSLIAELNVADDGSLTISRDLPEPRFNFPLSGWYWEIAVAGEGKASPLGSPSLLDQRLDLSAIGGLNADATTADYLTGPDGEILRVLVRQIRFSAREAPLMFTVAGDAGEIDAAARDFNETLFLSLSILGLGLLVSAFLQVRYGLSPVRALRRSVAEIRAGRQKRLTGDYPSEISPLAEEVNLLLDTNEEVIERARTHVGNLAHALKTPLSVLRNEAGGLDGALAGKVEEQVSIMREQVDRHLERARVAARANVLGASTDVAPVLSSIVHALEKINSDKAIDAKVDCPLSARFRGEKQDLEEMVGNLLDNAFKWARAKIIIEVNIVRSSDDAAFLSISIEDDGPGLTEDERAAALQRGQRLDESKPGSGLGLSIVADIALMYKGTFELDDGRIGGLRTRLQLPALA</sequence>
<dbReference type="InterPro" id="IPR003594">
    <property type="entry name" value="HATPase_dom"/>
</dbReference>
<evidence type="ECO:0000256" key="11">
    <source>
        <dbReference type="SAM" id="Phobius"/>
    </source>
</evidence>
<comment type="catalytic activity">
    <reaction evidence="1">
        <text>ATP + protein L-histidine = ADP + protein N-phospho-L-histidine.</text>
        <dbReference type="EC" id="2.7.13.3"/>
    </reaction>
</comment>
<evidence type="ECO:0000259" key="13">
    <source>
        <dbReference type="PROSITE" id="PS50885"/>
    </source>
</evidence>
<dbReference type="SUPFAM" id="SSF55874">
    <property type="entry name" value="ATPase domain of HSP90 chaperone/DNA topoisomerase II/histidine kinase"/>
    <property type="match status" value="1"/>
</dbReference>
<keyword evidence="10 11" id="KW-0472">Membrane</keyword>
<name>A0A3B0TUQ2_9ZZZZ</name>
<dbReference type="PRINTS" id="PR00344">
    <property type="entry name" value="BCTRLSENSOR"/>
</dbReference>
<evidence type="ECO:0000256" key="10">
    <source>
        <dbReference type="ARBA" id="ARBA00023136"/>
    </source>
</evidence>
<evidence type="ECO:0000259" key="12">
    <source>
        <dbReference type="PROSITE" id="PS50109"/>
    </source>
</evidence>
<proteinExistence type="predicted"/>
<accession>A0A3B0TUQ2</accession>
<evidence type="ECO:0000313" key="14">
    <source>
        <dbReference type="EMBL" id="VAW18162.1"/>
    </source>
</evidence>
<dbReference type="SMART" id="SM00387">
    <property type="entry name" value="HATPase_c"/>
    <property type="match status" value="1"/>
</dbReference>
<evidence type="ECO:0000256" key="2">
    <source>
        <dbReference type="ARBA" id="ARBA00004370"/>
    </source>
</evidence>
<dbReference type="GO" id="GO:0005886">
    <property type="term" value="C:plasma membrane"/>
    <property type="evidence" value="ECO:0007669"/>
    <property type="project" value="TreeGrafter"/>
</dbReference>
<evidence type="ECO:0000256" key="4">
    <source>
        <dbReference type="ARBA" id="ARBA00022553"/>
    </source>
</evidence>
<evidence type="ECO:0000256" key="6">
    <source>
        <dbReference type="ARBA" id="ARBA00022692"/>
    </source>
</evidence>
<evidence type="ECO:0000256" key="8">
    <source>
        <dbReference type="ARBA" id="ARBA00022989"/>
    </source>
</evidence>
<dbReference type="GO" id="GO:0000155">
    <property type="term" value="F:phosphorelay sensor kinase activity"/>
    <property type="evidence" value="ECO:0007669"/>
    <property type="project" value="InterPro"/>
</dbReference>
<comment type="subcellular location">
    <subcellularLocation>
        <location evidence="2">Membrane</location>
    </subcellularLocation>
</comment>
<evidence type="ECO:0000256" key="1">
    <source>
        <dbReference type="ARBA" id="ARBA00000085"/>
    </source>
</evidence>
<dbReference type="PANTHER" id="PTHR45436">
    <property type="entry name" value="SENSOR HISTIDINE KINASE YKOH"/>
    <property type="match status" value="1"/>
</dbReference>
<keyword evidence="6 11" id="KW-0812">Transmembrane</keyword>
<evidence type="ECO:0000256" key="5">
    <source>
        <dbReference type="ARBA" id="ARBA00022679"/>
    </source>
</evidence>
<feature type="transmembrane region" description="Helical" evidence="11">
    <location>
        <begin position="171"/>
        <end position="194"/>
    </location>
</feature>
<reference evidence="14" key="1">
    <citation type="submission" date="2018-06" db="EMBL/GenBank/DDBJ databases">
        <authorList>
            <person name="Zhirakovskaya E."/>
        </authorList>
    </citation>
    <scope>NUCLEOTIDE SEQUENCE</scope>
</reference>
<dbReference type="InterPro" id="IPR003660">
    <property type="entry name" value="HAMP_dom"/>
</dbReference>
<dbReference type="Gene3D" id="3.30.565.10">
    <property type="entry name" value="Histidine kinase-like ATPase, C-terminal domain"/>
    <property type="match status" value="1"/>
</dbReference>
<dbReference type="InterPro" id="IPR050428">
    <property type="entry name" value="TCS_sensor_his_kinase"/>
</dbReference>
<keyword evidence="5" id="KW-0808">Transferase</keyword>
<dbReference type="InterPro" id="IPR036097">
    <property type="entry name" value="HisK_dim/P_sf"/>
</dbReference>
<dbReference type="InterPro" id="IPR005467">
    <property type="entry name" value="His_kinase_dom"/>
</dbReference>
<dbReference type="PROSITE" id="PS50109">
    <property type="entry name" value="HIS_KIN"/>
    <property type="match status" value="1"/>
</dbReference>
<gene>
    <name evidence="14" type="ORF">MNBD_ALPHA09-263</name>
</gene>
<protein>
    <recommendedName>
        <fullName evidence="3">histidine kinase</fullName>
        <ecNumber evidence="3">2.7.13.3</ecNumber>
    </recommendedName>
</protein>
<dbReference type="InterPro" id="IPR004358">
    <property type="entry name" value="Sig_transdc_His_kin-like_C"/>
</dbReference>
<keyword evidence="4" id="KW-0597">Phosphoprotein</keyword>
<evidence type="ECO:0000256" key="3">
    <source>
        <dbReference type="ARBA" id="ARBA00012438"/>
    </source>
</evidence>
<dbReference type="InterPro" id="IPR036890">
    <property type="entry name" value="HATPase_C_sf"/>
</dbReference>
<keyword evidence="8 11" id="KW-1133">Transmembrane helix</keyword>
<keyword evidence="7 14" id="KW-0418">Kinase</keyword>
<keyword evidence="9" id="KW-0902">Two-component regulatory system</keyword>
<evidence type="ECO:0000256" key="9">
    <source>
        <dbReference type="ARBA" id="ARBA00023012"/>
    </source>
</evidence>